<dbReference type="InterPro" id="IPR046945">
    <property type="entry name" value="RHMD-like"/>
</dbReference>
<dbReference type="GO" id="GO:0016836">
    <property type="term" value="F:hydro-lyase activity"/>
    <property type="evidence" value="ECO:0007669"/>
    <property type="project" value="TreeGrafter"/>
</dbReference>
<dbReference type="InterPro" id="IPR029017">
    <property type="entry name" value="Enolase-like_N"/>
</dbReference>
<evidence type="ECO:0000256" key="2">
    <source>
        <dbReference type="ARBA" id="ARBA00022723"/>
    </source>
</evidence>
<organism evidence="5 6">
    <name type="scientific">Actinocatenispora rupis</name>
    <dbReference type="NCBI Taxonomy" id="519421"/>
    <lineage>
        <taxon>Bacteria</taxon>
        <taxon>Bacillati</taxon>
        <taxon>Actinomycetota</taxon>
        <taxon>Actinomycetes</taxon>
        <taxon>Micromonosporales</taxon>
        <taxon>Micromonosporaceae</taxon>
        <taxon>Actinocatenispora</taxon>
    </lineage>
</organism>
<dbReference type="SFLD" id="SFLDS00001">
    <property type="entry name" value="Enolase"/>
    <property type="match status" value="1"/>
</dbReference>
<dbReference type="PANTHER" id="PTHR13794">
    <property type="entry name" value="ENOLASE SUPERFAMILY, MANDELATE RACEMASE"/>
    <property type="match status" value="1"/>
</dbReference>
<evidence type="ECO:0000313" key="5">
    <source>
        <dbReference type="EMBL" id="GID12399.1"/>
    </source>
</evidence>
<accession>A0A8J3J974</accession>
<dbReference type="InterPro" id="IPR029065">
    <property type="entry name" value="Enolase_C-like"/>
</dbReference>
<dbReference type="PANTHER" id="PTHR13794:SF58">
    <property type="entry name" value="MITOCHONDRIAL ENOLASE SUPERFAMILY MEMBER 1"/>
    <property type="match status" value="1"/>
</dbReference>
<dbReference type="GO" id="GO:0000287">
    <property type="term" value="F:magnesium ion binding"/>
    <property type="evidence" value="ECO:0007669"/>
    <property type="project" value="TreeGrafter"/>
</dbReference>
<dbReference type="SUPFAM" id="SSF54826">
    <property type="entry name" value="Enolase N-terminal domain-like"/>
    <property type="match status" value="1"/>
</dbReference>
<dbReference type="SMART" id="SM00922">
    <property type="entry name" value="MR_MLE"/>
    <property type="match status" value="1"/>
</dbReference>
<dbReference type="Pfam" id="PF13378">
    <property type="entry name" value="MR_MLE_C"/>
    <property type="match status" value="1"/>
</dbReference>
<dbReference type="Proteomes" id="UP000612808">
    <property type="component" value="Unassembled WGS sequence"/>
</dbReference>
<keyword evidence="3" id="KW-0460">Magnesium</keyword>
<dbReference type="EMBL" id="BOMB01000019">
    <property type="protein sequence ID" value="GID12399.1"/>
    <property type="molecule type" value="Genomic_DNA"/>
</dbReference>
<dbReference type="SFLD" id="SFLDG00179">
    <property type="entry name" value="mandelate_racemase"/>
    <property type="match status" value="1"/>
</dbReference>
<sequence length="365" mass="38963">MTDGYPVRAVDAAAYTVPTGAPEADGTLAWNSTTIVVVEVSAGPVTGLGWTYAHAACVPLITGTLAGLVCDRDVRDVPAAWEAMRTGVRNLGRVGLVSYALSAVETAMWDAAARLVELPLVRLLGRARDTVPVYGSGGFTTDDGERLAEQLAGWVADGIPRVKIKIGESFGRCEARDLRRVGAARAAVGPDTELYVDANGGYQPAQAIRVGRQLSTWDVRWFEEPVTSDDPAGLRQVRDAVDADVTAGEYGTDLPYFARMVDCVDCLQVDATRCGGYAEWLRAAALAAARGRDVSGHCAPNLTAHVAAATPNLRHLEWFADHDRIERLLFDGVLDPTGGVLRPDLTVPGHGLSLRRADAEPYRVA</sequence>
<dbReference type="InterPro" id="IPR036849">
    <property type="entry name" value="Enolase-like_C_sf"/>
</dbReference>
<keyword evidence="2" id="KW-0479">Metal-binding</keyword>
<evidence type="ECO:0000256" key="1">
    <source>
        <dbReference type="ARBA" id="ARBA00001946"/>
    </source>
</evidence>
<proteinExistence type="predicted"/>
<gene>
    <name evidence="5" type="ORF">Aru02nite_32880</name>
</gene>
<feature type="domain" description="Mandelate racemase/muconate lactonizing enzyme C-terminal" evidence="4">
    <location>
        <begin position="144"/>
        <end position="244"/>
    </location>
</feature>
<reference evidence="5" key="1">
    <citation type="submission" date="2021-01" db="EMBL/GenBank/DDBJ databases">
        <title>Whole genome shotgun sequence of Actinocatenispora rupis NBRC 107355.</title>
        <authorList>
            <person name="Komaki H."/>
            <person name="Tamura T."/>
        </authorList>
    </citation>
    <scope>NUCLEOTIDE SEQUENCE</scope>
    <source>
        <strain evidence="5">NBRC 107355</strain>
    </source>
</reference>
<comment type="caution">
    <text evidence="5">The sequence shown here is derived from an EMBL/GenBank/DDBJ whole genome shotgun (WGS) entry which is preliminary data.</text>
</comment>
<dbReference type="RefSeq" id="WP_203658381.1">
    <property type="nucleotide sequence ID" value="NZ_BAAAZM010000013.1"/>
</dbReference>
<dbReference type="Gene3D" id="3.20.20.120">
    <property type="entry name" value="Enolase-like C-terminal domain"/>
    <property type="match status" value="1"/>
</dbReference>
<evidence type="ECO:0000256" key="3">
    <source>
        <dbReference type="ARBA" id="ARBA00022842"/>
    </source>
</evidence>
<dbReference type="InterPro" id="IPR013342">
    <property type="entry name" value="Mandelate_racemase_C"/>
</dbReference>
<dbReference type="Pfam" id="PF02746">
    <property type="entry name" value="MR_MLE_N"/>
    <property type="match status" value="1"/>
</dbReference>
<evidence type="ECO:0000259" key="4">
    <source>
        <dbReference type="SMART" id="SM00922"/>
    </source>
</evidence>
<protein>
    <submittedName>
        <fullName evidence="5">Mandelate racemase</fullName>
    </submittedName>
</protein>
<dbReference type="Gene3D" id="3.30.390.10">
    <property type="entry name" value="Enolase-like, N-terminal domain"/>
    <property type="match status" value="1"/>
</dbReference>
<name>A0A8J3J974_9ACTN</name>
<comment type="cofactor">
    <cofactor evidence="1">
        <name>Mg(2+)</name>
        <dbReference type="ChEBI" id="CHEBI:18420"/>
    </cofactor>
</comment>
<dbReference type="InterPro" id="IPR013341">
    <property type="entry name" value="Mandelate_racemase_N_dom"/>
</dbReference>
<dbReference type="SUPFAM" id="SSF51604">
    <property type="entry name" value="Enolase C-terminal domain-like"/>
    <property type="match status" value="1"/>
</dbReference>
<keyword evidence="6" id="KW-1185">Reference proteome</keyword>
<dbReference type="AlphaFoldDB" id="A0A8J3J974"/>
<dbReference type="GO" id="GO:0016052">
    <property type="term" value="P:carbohydrate catabolic process"/>
    <property type="evidence" value="ECO:0007669"/>
    <property type="project" value="TreeGrafter"/>
</dbReference>
<evidence type="ECO:0000313" key="6">
    <source>
        <dbReference type="Proteomes" id="UP000612808"/>
    </source>
</evidence>